<dbReference type="Proteomes" id="UP001519887">
    <property type="component" value="Unassembled WGS sequence"/>
</dbReference>
<evidence type="ECO:0000313" key="4">
    <source>
        <dbReference type="EMBL" id="MBW7460119.1"/>
    </source>
</evidence>
<feature type="domain" description="Phosphotransferase system enzyme I N-terminal" evidence="3">
    <location>
        <begin position="7"/>
        <end position="60"/>
    </location>
</feature>
<evidence type="ECO:0000259" key="3">
    <source>
        <dbReference type="Pfam" id="PF05524"/>
    </source>
</evidence>
<dbReference type="Pfam" id="PF05524">
    <property type="entry name" value="PEP-utilisers_N"/>
    <property type="match status" value="1"/>
</dbReference>
<reference evidence="4 5" key="1">
    <citation type="submission" date="2021-07" db="EMBL/GenBank/DDBJ databases">
        <title>Paenibacillus radiodurans sp. nov., isolated from the southeastern edge of Tengger Desert.</title>
        <authorList>
            <person name="Zhang G."/>
        </authorList>
    </citation>
    <scope>NUCLEOTIDE SEQUENCE [LARGE SCALE GENOMIC DNA]</scope>
    <source>
        <strain evidence="4 5">CCM 7311</strain>
    </source>
</reference>
<dbReference type="EMBL" id="JAHZIK010002028">
    <property type="protein sequence ID" value="MBW7460119.1"/>
    <property type="molecule type" value="Genomic_DNA"/>
</dbReference>
<dbReference type="Gene3D" id="3.50.30.10">
    <property type="entry name" value="Phosphohistidine domain"/>
    <property type="match status" value="1"/>
</dbReference>
<gene>
    <name evidence="4" type="ORF">K0U00_39265</name>
</gene>
<accession>A0ABS7CGQ4</accession>
<proteinExistence type="inferred from homology"/>
<dbReference type="Gene3D" id="1.10.274.10">
    <property type="entry name" value="PtsI, HPr-binding domain"/>
    <property type="match status" value="1"/>
</dbReference>
<name>A0ABS7CGQ4_9BACL</name>
<evidence type="ECO:0000256" key="1">
    <source>
        <dbReference type="ARBA" id="ARBA00007837"/>
    </source>
</evidence>
<organism evidence="4 5">
    <name type="scientific">Paenibacillus sepulcri</name>
    <dbReference type="NCBI Taxonomy" id="359917"/>
    <lineage>
        <taxon>Bacteria</taxon>
        <taxon>Bacillati</taxon>
        <taxon>Bacillota</taxon>
        <taxon>Bacilli</taxon>
        <taxon>Bacillales</taxon>
        <taxon>Paenibacillaceae</taxon>
        <taxon>Paenibacillus</taxon>
    </lineage>
</organism>
<protein>
    <submittedName>
        <fullName evidence="4">Phosphoenolpyruvate--protein phosphotransferase</fullName>
    </submittedName>
</protein>
<evidence type="ECO:0000313" key="5">
    <source>
        <dbReference type="Proteomes" id="UP001519887"/>
    </source>
</evidence>
<keyword evidence="2" id="KW-0808">Transferase</keyword>
<sequence>MPSLLITGIPASPGYAIAPAFRLQSDAYIPQPETVADAELETERFQHALQQARTELEAIR</sequence>
<dbReference type="InterPro" id="IPR036618">
    <property type="entry name" value="PtsI_HPr-bd_sf"/>
</dbReference>
<keyword evidence="5" id="KW-1185">Reference proteome</keyword>
<comment type="caution">
    <text evidence="4">The sequence shown here is derived from an EMBL/GenBank/DDBJ whole genome shotgun (WGS) entry which is preliminary data.</text>
</comment>
<feature type="non-terminal residue" evidence="4">
    <location>
        <position position="60"/>
    </location>
</feature>
<dbReference type="InterPro" id="IPR008731">
    <property type="entry name" value="PTS_EIN"/>
</dbReference>
<comment type="similarity">
    <text evidence="1">Belongs to the PEP-utilizing enzyme family.</text>
</comment>
<evidence type="ECO:0000256" key="2">
    <source>
        <dbReference type="ARBA" id="ARBA00022679"/>
    </source>
</evidence>